<dbReference type="EMBL" id="JAHRHY010000005">
    <property type="protein sequence ID" value="KAG9069172.1"/>
    <property type="molecule type" value="Genomic_DNA"/>
</dbReference>
<reference evidence="3" key="1">
    <citation type="submission" date="2021-06" db="EMBL/GenBank/DDBJ databases">
        <title>Genome Sequence of Mortierella hyaline Strain SCG-10, a Cold-Adapted, Nitrate-Reducing Fungus Isolated from Soil in Minnesota, USA.</title>
        <authorList>
            <person name="Aldossari N."/>
        </authorList>
    </citation>
    <scope>NUCLEOTIDE SEQUENCE</scope>
    <source>
        <strain evidence="3">SCG-10</strain>
    </source>
</reference>
<evidence type="ECO:0000313" key="4">
    <source>
        <dbReference type="Proteomes" id="UP000707451"/>
    </source>
</evidence>
<sequence>MFINRSKVMKFTLITTIVALVTTILMSTTTALCTDRFTRDLPFIKTLARTQNFKDVPVHWSSSSRCEMDINAERPSLIVVQHIAGPRFRCEQANSGNGTFCTVKDDVRDMTSNRFTLVTAQLCEWYGGLLQITSEAYSPCNRLHEASLPNLTTANVDNILTTTTPTNMGQVDLVEELTLRIQCNPIVSPTAPFNTKSLTIKTGGAAAHDSYNTPQWQVVLTRVGGNGDSLDIQLRSPSHSRLPTNFRSVNVIYHQRHLASVLLNESAFSNWGELKLSFPVEKALNGERYEFDIILSTQHQPTESPKLAPLLSSPSLLRSSSASKSTKYKSTLSGKGHPPSSSSSSRLLDPTQSMMKMFLRDRQSVDVQFLFETEFTPSGRVAALWAHRLVLSRYPALEALVQSAESCENGCAFGPVTVRMPHSISLAAFSGLLYYLYTGKVQLSMRPDMFALSQIDLDSTYAMHDCAQFNTNAVIVDGLYLVDTMPSCEVICKPLVDWCVKDAESLWPTKGIPCRELHSIAKYFGIIDLQELCLEGMVESIDASNVVEMLFEFGGSSATVREAGLSFVNENLAVLFAEGRDPFLRFREREECYVIMVEVMRSFTKQLKVASHGTGGSGGH</sequence>
<feature type="compositionally biased region" description="Low complexity" evidence="1">
    <location>
        <begin position="304"/>
        <end position="333"/>
    </location>
</feature>
<dbReference type="CDD" id="cd18186">
    <property type="entry name" value="BTB_POZ_ZBTB_KLHL-like"/>
    <property type="match status" value="1"/>
</dbReference>
<dbReference type="PROSITE" id="PS50097">
    <property type="entry name" value="BTB"/>
    <property type="match status" value="1"/>
</dbReference>
<dbReference type="Proteomes" id="UP000707451">
    <property type="component" value="Unassembled WGS sequence"/>
</dbReference>
<dbReference type="SUPFAM" id="SSF54695">
    <property type="entry name" value="POZ domain"/>
    <property type="match status" value="1"/>
</dbReference>
<feature type="domain" description="BTB" evidence="2">
    <location>
        <begin position="365"/>
        <end position="445"/>
    </location>
</feature>
<dbReference type="Gene3D" id="3.30.710.10">
    <property type="entry name" value="Potassium Channel Kv1.1, Chain A"/>
    <property type="match status" value="1"/>
</dbReference>
<evidence type="ECO:0000256" key="1">
    <source>
        <dbReference type="SAM" id="MobiDB-lite"/>
    </source>
</evidence>
<dbReference type="PANTHER" id="PTHR24413">
    <property type="entry name" value="SPECKLE-TYPE POZ PROTEIN"/>
    <property type="match status" value="1"/>
</dbReference>
<dbReference type="InterPro" id="IPR011333">
    <property type="entry name" value="SKP1/BTB/POZ_sf"/>
</dbReference>
<protein>
    <recommendedName>
        <fullName evidence="2">BTB domain-containing protein</fullName>
    </recommendedName>
</protein>
<evidence type="ECO:0000313" key="3">
    <source>
        <dbReference type="EMBL" id="KAG9069172.1"/>
    </source>
</evidence>
<gene>
    <name evidence="3" type="ORF">KI688_010068</name>
</gene>
<dbReference type="AlphaFoldDB" id="A0A9P7XYY4"/>
<name>A0A9P7XYY4_9FUNG</name>
<organism evidence="3 4">
    <name type="scientific">Linnemannia hyalina</name>
    <dbReference type="NCBI Taxonomy" id="64524"/>
    <lineage>
        <taxon>Eukaryota</taxon>
        <taxon>Fungi</taxon>
        <taxon>Fungi incertae sedis</taxon>
        <taxon>Mucoromycota</taxon>
        <taxon>Mortierellomycotina</taxon>
        <taxon>Mortierellomycetes</taxon>
        <taxon>Mortierellales</taxon>
        <taxon>Mortierellaceae</taxon>
        <taxon>Linnemannia</taxon>
    </lineage>
</organism>
<comment type="caution">
    <text evidence="3">The sequence shown here is derived from an EMBL/GenBank/DDBJ whole genome shotgun (WGS) entry which is preliminary data.</text>
</comment>
<proteinExistence type="predicted"/>
<feature type="region of interest" description="Disordered" evidence="1">
    <location>
        <begin position="303"/>
        <end position="348"/>
    </location>
</feature>
<keyword evidence="4" id="KW-1185">Reference proteome</keyword>
<dbReference type="InterPro" id="IPR000210">
    <property type="entry name" value="BTB/POZ_dom"/>
</dbReference>
<dbReference type="OrthoDB" id="2425890at2759"/>
<evidence type="ECO:0000259" key="2">
    <source>
        <dbReference type="PROSITE" id="PS50097"/>
    </source>
</evidence>
<accession>A0A9P7XYY4</accession>